<dbReference type="Proteomes" id="UP000318741">
    <property type="component" value="Chromosome"/>
</dbReference>
<dbReference type="EC" id="2.4.1.250" evidence="3"/>
<evidence type="ECO:0000313" key="4">
    <source>
        <dbReference type="Proteomes" id="UP000318741"/>
    </source>
</evidence>
<keyword evidence="4" id="KW-1185">Reference proteome</keyword>
<dbReference type="OrthoDB" id="9765330at2"/>
<dbReference type="PANTHER" id="PTHR12526:SF510">
    <property type="entry name" value="D-INOSITOL 3-PHOSPHATE GLYCOSYLTRANSFERASE"/>
    <property type="match status" value="1"/>
</dbReference>
<dbReference type="CDD" id="cd03801">
    <property type="entry name" value="GT4_PimA-like"/>
    <property type="match status" value="1"/>
</dbReference>
<dbReference type="Gene3D" id="3.40.50.2000">
    <property type="entry name" value="Glycogen Phosphorylase B"/>
    <property type="match status" value="2"/>
</dbReference>
<dbReference type="PANTHER" id="PTHR12526">
    <property type="entry name" value="GLYCOSYLTRANSFERASE"/>
    <property type="match status" value="1"/>
</dbReference>
<evidence type="ECO:0000256" key="1">
    <source>
        <dbReference type="ARBA" id="ARBA00022676"/>
    </source>
</evidence>
<protein>
    <submittedName>
        <fullName evidence="3">D-inositol 3-phosphate glycosyltransferase</fullName>
        <ecNumber evidence="3">2.4.1.250</ecNumber>
    </submittedName>
</protein>
<keyword evidence="1 3" id="KW-0328">Glycosyltransferase</keyword>
<evidence type="ECO:0000256" key="2">
    <source>
        <dbReference type="ARBA" id="ARBA00022679"/>
    </source>
</evidence>
<accession>A0A517P7Y2</accession>
<dbReference type="SUPFAM" id="SSF53756">
    <property type="entry name" value="UDP-Glycosyltransferase/glycogen phosphorylase"/>
    <property type="match status" value="1"/>
</dbReference>
<dbReference type="KEGG" id="acaf:CA12_15710"/>
<dbReference type="GO" id="GO:0102710">
    <property type="term" value="F:D-inositol-3-phosphate glycosyltransferase activity"/>
    <property type="evidence" value="ECO:0007669"/>
    <property type="project" value="UniProtKB-EC"/>
</dbReference>
<dbReference type="AlphaFoldDB" id="A0A517P7Y2"/>
<dbReference type="Pfam" id="PF13692">
    <property type="entry name" value="Glyco_trans_1_4"/>
    <property type="match status" value="1"/>
</dbReference>
<gene>
    <name evidence="3" type="primary">mshA_3</name>
    <name evidence="3" type="ORF">CA12_15710</name>
</gene>
<evidence type="ECO:0000313" key="3">
    <source>
        <dbReference type="EMBL" id="QDT15486.1"/>
    </source>
</evidence>
<dbReference type="EMBL" id="CP036265">
    <property type="protein sequence ID" value="QDT15486.1"/>
    <property type="molecule type" value="Genomic_DNA"/>
</dbReference>
<reference evidence="3 4" key="1">
    <citation type="submission" date="2019-02" db="EMBL/GenBank/DDBJ databases">
        <title>Deep-cultivation of Planctomycetes and their phenomic and genomic characterization uncovers novel biology.</title>
        <authorList>
            <person name="Wiegand S."/>
            <person name="Jogler M."/>
            <person name="Boedeker C."/>
            <person name="Pinto D."/>
            <person name="Vollmers J."/>
            <person name="Rivas-Marin E."/>
            <person name="Kohn T."/>
            <person name="Peeters S.H."/>
            <person name="Heuer A."/>
            <person name="Rast P."/>
            <person name="Oberbeckmann S."/>
            <person name="Bunk B."/>
            <person name="Jeske O."/>
            <person name="Meyerdierks A."/>
            <person name="Storesund J.E."/>
            <person name="Kallscheuer N."/>
            <person name="Luecker S."/>
            <person name="Lage O.M."/>
            <person name="Pohl T."/>
            <person name="Merkel B.J."/>
            <person name="Hornburger P."/>
            <person name="Mueller R.-W."/>
            <person name="Bruemmer F."/>
            <person name="Labrenz M."/>
            <person name="Spormann A.M."/>
            <person name="Op den Camp H."/>
            <person name="Overmann J."/>
            <person name="Amann R."/>
            <person name="Jetten M.S.M."/>
            <person name="Mascher T."/>
            <person name="Medema M.H."/>
            <person name="Devos D.P."/>
            <person name="Kaster A.-K."/>
            <person name="Ovreas L."/>
            <person name="Rohde M."/>
            <person name="Galperin M.Y."/>
            <person name="Jogler C."/>
        </authorList>
    </citation>
    <scope>NUCLEOTIDE SEQUENCE [LARGE SCALE GENOMIC DNA]</scope>
    <source>
        <strain evidence="3 4">CA12</strain>
    </source>
</reference>
<sequence length="403" mass="42200">MNTVLVHGAPAGPGGLGAQVRSAAAGLAALGPVVALGPGRAGNGTADAADDALSAVEWLREPGLRPRGTAAALGRRLCPGRVQAIGDARLGRWAAGELDRLRPDRVYAFTQVALESLRWAAAAGSPSCLDNPNGHLRGFAEAYEGEARRLTGRRYRGHPSPAAVRRVEEEYALADRIRVSSDWAKRSMTDRGVDGDKIVVVPQPLDLARFAPAEKRPEPTGPLNVAFVGTLDLRKGFVPLLRTVRRLGPDRVRLRIVGATGDRTCRRLFEREAAGLPVEAAPGDPRPVLQRSELLVLPSLEDGFGFVVAEAMACGLPVVVTDACGAAALVTPGETGWVVPAGDPATLSDALADALREALAVRDRLPAMGRRARADLTAALARPGVNDLSACFPTAPAPAGGER</sequence>
<proteinExistence type="predicted"/>
<name>A0A517P7Y2_9PLAN</name>
<organism evidence="3 4">
    <name type="scientific">Alienimonas californiensis</name>
    <dbReference type="NCBI Taxonomy" id="2527989"/>
    <lineage>
        <taxon>Bacteria</taxon>
        <taxon>Pseudomonadati</taxon>
        <taxon>Planctomycetota</taxon>
        <taxon>Planctomycetia</taxon>
        <taxon>Planctomycetales</taxon>
        <taxon>Planctomycetaceae</taxon>
        <taxon>Alienimonas</taxon>
    </lineage>
</organism>
<dbReference type="RefSeq" id="WP_145358344.1">
    <property type="nucleotide sequence ID" value="NZ_CP036265.1"/>
</dbReference>
<keyword evidence="2 3" id="KW-0808">Transferase</keyword>